<sequence length="151" mass="16212">MIQKYLTQRIINPILPANLRNLSGAQFLSLLIPAIVSMLLVVGFVAFTFYFLYGGIRYITSGGDKGATQAAKDTLTTALIGVVLLIALFGIINLLEIFFGFNITYFDLDQLKIIGGGGNPTPTPYLCSDGRPLCAGVCCDPSEVCFGGFCQ</sequence>
<accession>A0A1F7Y531</accession>
<dbReference type="Proteomes" id="UP000178750">
    <property type="component" value="Unassembled WGS sequence"/>
</dbReference>
<keyword evidence="1" id="KW-0472">Membrane</keyword>
<keyword evidence="1" id="KW-1133">Transmembrane helix</keyword>
<evidence type="ECO:0000256" key="1">
    <source>
        <dbReference type="SAM" id="Phobius"/>
    </source>
</evidence>
<feature type="transmembrane region" description="Helical" evidence="1">
    <location>
        <begin position="74"/>
        <end position="101"/>
    </location>
</feature>
<name>A0A1F7Y531_9BACT</name>
<feature type="transmembrane region" description="Helical" evidence="1">
    <location>
        <begin position="27"/>
        <end position="53"/>
    </location>
</feature>
<evidence type="ECO:0000313" key="3">
    <source>
        <dbReference type="Proteomes" id="UP000178750"/>
    </source>
</evidence>
<protein>
    <submittedName>
        <fullName evidence="2">Uncharacterized protein</fullName>
    </submittedName>
</protein>
<reference evidence="2 3" key="1">
    <citation type="journal article" date="2016" name="Nat. Commun.">
        <title>Thousands of microbial genomes shed light on interconnected biogeochemical processes in an aquifer system.</title>
        <authorList>
            <person name="Anantharaman K."/>
            <person name="Brown C.T."/>
            <person name="Hug L.A."/>
            <person name="Sharon I."/>
            <person name="Castelle C.J."/>
            <person name="Probst A.J."/>
            <person name="Thomas B.C."/>
            <person name="Singh A."/>
            <person name="Wilkins M.J."/>
            <person name="Karaoz U."/>
            <person name="Brodie E.L."/>
            <person name="Williams K.H."/>
            <person name="Hubbard S.S."/>
            <person name="Banfield J.F."/>
        </authorList>
    </citation>
    <scope>NUCLEOTIDE SEQUENCE [LARGE SCALE GENOMIC DNA]</scope>
</reference>
<dbReference type="AlphaFoldDB" id="A0A1F7Y531"/>
<evidence type="ECO:0000313" key="2">
    <source>
        <dbReference type="EMBL" id="OGM21655.1"/>
    </source>
</evidence>
<proteinExistence type="predicted"/>
<keyword evidence="1" id="KW-0812">Transmembrane</keyword>
<gene>
    <name evidence="2" type="ORF">A2863_02835</name>
</gene>
<dbReference type="InterPro" id="IPR043993">
    <property type="entry name" value="T4SS_pilin"/>
</dbReference>
<dbReference type="EMBL" id="MGGF01000030">
    <property type="protein sequence ID" value="OGM21655.1"/>
    <property type="molecule type" value="Genomic_DNA"/>
</dbReference>
<organism evidence="2 3">
    <name type="scientific">Candidatus Woesebacteria bacterium RIFCSPHIGHO2_01_FULL_38_9b</name>
    <dbReference type="NCBI Taxonomy" id="1802493"/>
    <lineage>
        <taxon>Bacteria</taxon>
        <taxon>Candidatus Woeseibacteriota</taxon>
    </lineage>
</organism>
<comment type="caution">
    <text evidence="2">The sequence shown here is derived from an EMBL/GenBank/DDBJ whole genome shotgun (WGS) entry which is preliminary data.</text>
</comment>
<dbReference type="Pfam" id="PF18895">
    <property type="entry name" value="T4SS_pilin"/>
    <property type="match status" value="1"/>
</dbReference>